<feature type="transmembrane region" description="Helical" evidence="1">
    <location>
        <begin position="457"/>
        <end position="473"/>
    </location>
</feature>
<evidence type="ECO:0000313" key="2">
    <source>
        <dbReference type="EMBL" id="QFG00637.1"/>
    </source>
</evidence>
<dbReference type="RefSeq" id="WP_151701518.1">
    <property type="nucleotide sequence ID" value="NZ_CP031223.1"/>
</dbReference>
<dbReference type="OrthoDB" id="1805246at2"/>
<feature type="transmembrane region" description="Helical" evidence="1">
    <location>
        <begin position="343"/>
        <end position="358"/>
    </location>
</feature>
<dbReference type="PANTHER" id="PTHR38434">
    <property type="entry name" value="BLL2549 PROTEIN"/>
    <property type="match status" value="1"/>
</dbReference>
<feature type="transmembrane region" description="Helical" evidence="1">
    <location>
        <begin position="321"/>
        <end position="337"/>
    </location>
</feature>
<proteinExistence type="predicted"/>
<feature type="transmembrane region" description="Helical" evidence="1">
    <location>
        <begin position="145"/>
        <end position="163"/>
    </location>
</feature>
<evidence type="ECO:0000256" key="1">
    <source>
        <dbReference type="SAM" id="Phobius"/>
    </source>
</evidence>
<keyword evidence="1" id="KW-0472">Membrane</keyword>
<feature type="transmembrane region" description="Helical" evidence="1">
    <location>
        <begin position="297"/>
        <end position="314"/>
    </location>
</feature>
<sequence length="531" mass="60351">MGENKVLEKRVAHLEERVRFLEEQLYMKQSIVPPQNPIVHTKQQEKTAIEWDTLIFQKILPPLFIIVFIVGILWAFKAASDYGILNGQVKVVLGFIVGFILMGLGVWQIKQGRKNLGQMLLGGAIPIFMLTTFAMHQLYAMTGPGISFVLNVTWIILGLFLTYKFKSQGIGIVSTIGGVFVPFLIKSVSPNIPLFSFYEALLFILFLWIALRYSYKALYYISVIFLQIAIVVFFIFTNIPEAFKWIAVLPILLQHGALLVGFLKTKRMLKDQAYTLFSVMLFTAMWVQIVFTENEASVLLVVIALVYGVCLYINKNDLIRTPIFIANGSIGLLMLMQLLIDDLFFEGIVGLSIIYLLVYKKFNHILHATLCGITYFIALYYVFYTPITSWLSWEMLHWLVFIAITGYGIYLLAVISKQNKYMVFNIGIAYFSILLLYFLHMIASIFVGDSGSNMERVFTSSLWVAVAILYMLLSRRYSLQQGKYAGVGILFFTLAKIILLDLPFVSVPVKALLFITLGAVGLLVSRAYYKK</sequence>
<dbReference type="Pfam" id="PF10101">
    <property type="entry name" value="DUF2339"/>
    <property type="match status" value="1"/>
</dbReference>
<accession>A0A5J6SRP0</accession>
<feature type="transmembrane region" description="Helical" evidence="1">
    <location>
        <begin position="119"/>
        <end position="139"/>
    </location>
</feature>
<feature type="transmembrane region" description="Helical" evidence="1">
    <location>
        <begin position="218"/>
        <end position="236"/>
    </location>
</feature>
<dbReference type="InterPro" id="IPR019286">
    <property type="entry name" value="DUF2339_TM"/>
</dbReference>
<keyword evidence="1" id="KW-1133">Transmembrane helix</keyword>
<organism evidence="2 3">
    <name type="scientific">Psychrobacillus glaciei</name>
    <dbReference type="NCBI Taxonomy" id="2283160"/>
    <lineage>
        <taxon>Bacteria</taxon>
        <taxon>Bacillati</taxon>
        <taxon>Bacillota</taxon>
        <taxon>Bacilli</taxon>
        <taxon>Bacillales</taxon>
        <taxon>Bacillaceae</taxon>
        <taxon>Psychrobacillus</taxon>
    </lineage>
</organism>
<feature type="transmembrane region" description="Helical" evidence="1">
    <location>
        <begin position="274"/>
        <end position="291"/>
    </location>
</feature>
<feature type="transmembrane region" description="Helical" evidence="1">
    <location>
        <begin position="242"/>
        <end position="262"/>
    </location>
</feature>
<name>A0A5J6SRP0_9BACI</name>
<feature type="transmembrane region" description="Helical" evidence="1">
    <location>
        <begin position="59"/>
        <end position="76"/>
    </location>
</feature>
<protein>
    <submittedName>
        <fullName evidence="2">DUF2339 domain-containing protein</fullName>
    </submittedName>
</protein>
<feature type="transmembrane region" description="Helical" evidence="1">
    <location>
        <begin position="485"/>
        <end position="505"/>
    </location>
</feature>
<evidence type="ECO:0000313" key="3">
    <source>
        <dbReference type="Proteomes" id="UP000325517"/>
    </source>
</evidence>
<dbReference type="KEGG" id="psyo:PB01_18590"/>
<gene>
    <name evidence="2" type="ORF">PB01_18590</name>
</gene>
<feature type="transmembrane region" description="Helical" evidence="1">
    <location>
        <begin position="194"/>
        <end position="211"/>
    </location>
</feature>
<feature type="transmembrane region" description="Helical" evidence="1">
    <location>
        <begin position="511"/>
        <end position="529"/>
    </location>
</feature>
<dbReference type="Proteomes" id="UP000325517">
    <property type="component" value="Chromosome"/>
</dbReference>
<feature type="transmembrane region" description="Helical" evidence="1">
    <location>
        <begin position="88"/>
        <end position="107"/>
    </location>
</feature>
<keyword evidence="3" id="KW-1185">Reference proteome</keyword>
<feature type="transmembrane region" description="Helical" evidence="1">
    <location>
        <begin position="365"/>
        <end position="383"/>
    </location>
</feature>
<keyword evidence="1" id="KW-0812">Transmembrane</keyword>
<dbReference type="AlphaFoldDB" id="A0A5J6SRP0"/>
<reference evidence="2 3" key="1">
    <citation type="submission" date="2018-07" db="EMBL/GenBank/DDBJ databases">
        <title>Complete genome sequence of Psychrobacillus sp. PB01, isolated from iceberg, and comparative genome analysis of Psychrobacillus strains.</title>
        <authorList>
            <person name="Lee P.C."/>
        </authorList>
    </citation>
    <scope>NUCLEOTIDE SEQUENCE [LARGE SCALE GENOMIC DNA]</scope>
    <source>
        <strain evidence="2 3">PB01</strain>
    </source>
</reference>
<feature type="transmembrane region" description="Helical" evidence="1">
    <location>
        <begin position="395"/>
        <end position="415"/>
    </location>
</feature>
<feature type="transmembrane region" description="Helical" evidence="1">
    <location>
        <begin position="170"/>
        <end position="188"/>
    </location>
</feature>
<dbReference type="EMBL" id="CP031223">
    <property type="protein sequence ID" value="QFG00637.1"/>
    <property type="molecule type" value="Genomic_DNA"/>
</dbReference>
<feature type="transmembrane region" description="Helical" evidence="1">
    <location>
        <begin position="422"/>
        <end position="445"/>
    </location>
</feature>
<dbReference type="PANTHER" id="PTHR38434:SF1">
    <property type="entry name" value="BLL2549 PROTEIN"/>
    <property type="match status" value="1"/>
</dbReference>